<dbReference type="PROSITE" id="PS50043">
    <property type="entry name" value="HTH_LUXR_2"/>
    <property type="match status" value="1"/>
</dbReference>
<dbReference type="SUPFAM" id="SSF109604">
    <property type="entry name" value="HD-domain/PDEase-like"/>
    <property type="match status" value="1"/>
</dbReference>
<dbReference type="SMART" id="SM00471">
    <property type="entry name" value="HDc"/>
    <property type="match status" value="1"/>
</dbReference>
<protein>
    <submittedName>
        <fullName evidence="3">HD-GYP domain-containing protein (C-di-GMP phosphodiesterase class II)</fullName>
    </submittedName>
</protein>
<gene>
    <name evidence="3" type="ORF">GGQ55_004856</name>
</gene>
<dbReference type="PANTHER" id="PTHR45228:SF5">
    <property type="entry name" value="CYCLIC DI-GMP PHOSPHODIESTERASE VC_1348-RELATED"/>
    <property type="match status" value="1"/>
</dbReference>
<proteinExistence type="predicted"/>
<dbReference type="PROSITE" id="PS51832">
    <property type="entry name" value="HD_GYP"/>
    <property type="match status" value="2"/>
</dbReference>
<dbReference type="PRINTS" id="PR00038">
    <property type="entry name" value="HTHLUXR"/>
</dbReference>
<dbReference type="Gene3D" id="1.10.10.10">
    <property type="entry name" value="Winged helix-like DNA-binding domain superfamily/Winged helix DNA-binding domain"/>
    <property type="match status" value="1"/>
</dbReference>
<dbReference type="GO" id="GO:0006355">
    <property type="term" value="P:regulation of DNA-templated transcription"/>
    <property type="evidence" value="ECO:0007669"/>
    <property type="project" value="InterPro"/>
</dbReference>
<dbReference type="PROSITE" id="PS00622">
    <property type="entry name" value="HTH_LUXR_1"/>
    <property type="match status" value="1"/>
</dbReference>
<reference evidence="3 4" key="1">
    <citation type="submission" date="2020-07" db="EMBL/GenBank/DDBJ databases">
        <title>Sequencing the genomes of 1000 actinobacteria strains.</title>
        <authorList>
            <person name="Klenk H.-P."/>
        </authorList>
    </citation>
    <scope>NUCLEOTIDE SEQUENCE [LARGE SCALE GENOMIC DNA]</scope>
    <source>
        <strain evidence="3 4">DSM 104001</strain>
    </source>
</reference>
<evidence type="ECO:0000259" key="2">
    <source>
        <dbReference type="PROSITE" id="PS51832"/>
    </source>
</evidence>
<feature type="domain" description="HD-GYP" evidence="2">
    <location>
        <begin position="27"/>
        <end position="242"/>
    </location>
</feature>
<dbReference type="InterPro" id="IPR016032">
    <property type="entry name" value="Sig_transdc_resp-reg_C-effctor"/>
</dbReference>
<sequence>MTVRNPCRELRLAELVAALSLGVDLGFDQPMEHVLRQCVISLRLADRLQLGEDERSTLYYTALMVNVACHSDAHEQAKWFGDDIAMKAGKYRHDGRSLRGLAAGLRTIGAGHPPWDRLRIGLEFALGGFREVDAMIERHAALARGLAAELGLDDATQRAVAASYERWDGRGWPAGLRGDQIPLAARISQFAEYIEVAQRVGGPEAATALARERAGRQFDPHLAATLTGDPDGLLAGLDTARSWDVVLEAEPALRRRLRGDAVDEALATVADFVDLKSPYTLGHSRAVADLAADAARLAGMADDEVTDLRRAGLVHDLGRLGVSNAIWDKPGPLGAGEWERIRLHPYFTERILCQSPALAPLGAVAVQHHERLDGSGYPRGLRGGAISPQARFLAVADTYRTLREPRPHREALTADAVAVRLSRDAREGRLDADAVEATLTAAGHRATARHSRPAGLSAREIEVLRLVAQGLSSRQIADRLVLSPKTVRNHTEHIYAKTGAVNRVAASLFAVQHGLLPVD</sequence>
<dbReference type="InterPro" id="IPR000792">
    <property type="entry name" value="Tscrpt_reg_LuxR_C"/>
</dbReference>
<dbReference type="InterPro" id="IPR037522">
    <property type="entry name" value="HD_GYP_dom"/>
</dbReference>
<dbReference type="SUPFAM" id="SSF46894">
    <property type="entry name" value="C-terminal effector domain of the bipartite response regulators"/>
    <property type="match status" value="1"/>
</dbReference>
<evidence type="ECO:0000259" key="1">
    <source>
        <dbReference type="PROSITE" id="PS50043"/>
    </source>
</evidence>
<dbReference type="EMBL" id="JACBZT010000001">
    <property type="protein sequence ID" value="NYJ08578.1"/>
    <property type="molecule type" value="Genomic_DNA"/>
</dbReference>
<comment type="caution">
    <text evidence="3">The sequence shown here is derived from an EMBL/GenBank/DDBJ whole genome shotgun (WGS) entry which is preliminary data.</text>
</comment>
<dbReference type="RefSeq" id="WP_218859429.1">
    <property type="nucleotide sequence ID" value="NZ_JACBZT010000001.1"/>
</dbReference>
<dbReference type="InterPro" id="IPR003607">
    <property type="entry name" value="HD/PDEase_dom"/>
</dbReference>
<dbReference type="Pfam" id="PF13487">
    <property type="entry name" value="HD_5"/>
    <property type="match status" value="2"/>
</dbReference>
<dbReference type="InterPro" id="IPR052020">
    <property type="entry name" value="Cyclic_di-GMP/3'3'-cGAMP_PDE"/>
</dbReference>
<dbReference type="CDD" id="cd06170">
    <property type="entry name" value="LuxR_C_like"/>
    <property type="match status" value="1"/>
</dbReference>
<dbReference type="SMART" id="SM00421">
    <property type="entry name" value="HTH_LUXR"/>
    <property type="match status" value="1"/>
</dbReference>
<dbReference type="Pfam" id="PF00196">
    <property type="entry name" value="GerE"/>
    <property type="match status" value="1"/>
</dbReference>
<organism evidence="3 4">
    <name type="scientific">Petropleomorpha daqingensis</name>
    <dbReference type="NCBI Taxonomy" id="2026353"/>
    <lineage>
        <taxon>Bacteria</taxon>
        <taxon>Bacillati</taxon>
        <taxon>Actinomycetota</taxon>
        <taxon>Actinomycetes</taxon>
        <taxon>Geodermatophilales</taxon>
        <taxon>Geodermatophilaceae</taxon>
        <taxon>Petropleomorpha</taxon>
    </lineage>
</organism>
<dbReference type="InterPro" id="IPR036388">
    <property type="entry name" value="WH-like_DNA-bd_sf"/>
</dbReference>
<dbReference type="PANTHER" id="PTHR45228">
    <property type="entry name" value="CYCLIC DI-GMP PHOSPHODIESTERASE TM_0186-RELATED"/>
    <property type="match status" value="1"/>
</dbReference>
<dbReference type="AlphaFoldDB" id="A0A853CQW8"/>
<name>A0A853CQW8_9ACTN</name>
<feature type="domain" description="HD-GYP" evidence="2">
    <location>
        <begin position="258"/>
        <end position="454"/>
    </location>
</feature>
<dbReference type="Proteomes" id="UP000541969">
    <property type="component" value="Unassembled WGS sequence"/>
</dbReference>
<dbReference type="CDD" id="cd00077">
    <property type="entry name" value="HDc"/>
    <property type="match status" value="1"/>
</dbReference>
<dbReference type="Gene3D" id="1.10.3210.10">
    <property type="entry name" value="Hypothetical protein af1432"/>
    <property type="match status" value="2"/>
</dbReference>
<accession>A0A853CQW8</accession>
<dbReference type="GO" id="GO:0003677">
    <property type="term" value="F:DNA binding"/>
    <property type="evidence" value="ECO:0007669"/>
    <property type="project" value="InterPro"/>
</dbReference>
<evidence type="ECO:0000313" key="3">
    <source>
        <dbReference type="EMBL" id="NYJ08578.1"/>
    </source>
</evidence>
<keyword evidence="4" id="KW-1185">Reference proteome</keyword>
<evidence type="ECO:0000313" key="4">
    <source>
        <dbReference type="Proteomes" id="UP000541969"/>
    </source>
</evidence>
<feature type="domain" description="HTH luxR-type" evidence="1">
    <location>
        <begin position="449"/>
        <end position="514"/>
    </location>
</feature>